<keyword evidence="1" id="KW-1133">Transmembrane helix</keyword>
<name>A0AAU8A4A8_9BURK</name>
<gene>
    <name evidence="2" type="ORF">NKE59_03625</name>
</gene>
<accession>A0AAU8A4A8</accession>
<keyword evidence="1" id="KW-0472">Membrane</keyword>
<dbReference type="AlphaFoldDB" id="A0AAU8A4A8"/>
<evidence type="ECO:0000256" key="1">
    <source>
        <dbReference type="SAM" id="Phobius"/>
    </source>
</evidence>
<proteinExistence type="predicted"/>
<dbReference type="EMBL" id="CP099959">
    <property type="protein sequence ID" value="XCC58391.1"/>
    <property type="molecule type" value="Genomic_DNA"/>
</dbReference>
<organism evidence="2">
    <name type="scientific">Polynucleobacter sp. UK-FUSCHL-C3</name>
    <dbReference type="NCBI Taxonomy" id="2955208"/>
    <lineage>
        <taxon>Bacteria</taxon>
        <taxon>Pseudomonadati</taxon>
        <taxon>Pseudomonadota</taxon>
        <taxon>Betaproteobacteria</taxon>
        <taxon>Burkholderiales</taxon>
        <taxon>Burkholderiaceae</taxon>
        <taxon>Polynucleobacter</taxon>
    </lineage>
</organism>
<feature type="transmembrane region" description="Helical" evidence="1">
    <location>
        <begin position="6"/>
        <end position="26"/>
    </location>
</feature>
<sequence>MLELMLALIIISMLMASLVFFSKAFMNTATSFSKDIYADLSVRSFIDRFSYDMSQAGFTPVGSILVPALTAETGNAAIFITNASDGNVSMIRISYDSYNHSGASNLNRRNYVTYSVQLMDGRAAFTNGIYVDRSYRTSTSGTPTAPLKVFNTKQLALGLVKAFTCIERKISGITKGLSCRLEVYSDLNLNSRVLTYDFEANSEQVY</sequence>
<evidence type="ECO:0000313" key="2">
    <source>
        <dbReference type="EMBL" id="XCC58391.1"/>
    </source>
</evidence>
<protein>
    <submittedName>
        <fullName evidence="2">Uncharacterized protein</fullName>
    </submittedName>
</protein>
<keyword evidence="1" id="KW-0812">Transmembrane</keyword>
<reference evidence="2" key="1">
    <citation type="submission" date="2022-06" db="EMBL/GenBank/DDBJ databases">
        <title>New Polynucleobacter species.</title>
        <authorList>
            <person name="Hahn M.W."/>
        </authorList>
    </citation>
    <scope>NUCLEOTIDE SEQUENCE</scope>
    <source>
        <strain evidence="2">UK-FUSCHL-C3</strain>
    </source>
</reference>